<organism evidence="2 3">
    <name type="scientific">Streptomyces omiyaensis</name>
    <dbReference type="NCBI Taxonomy" id="68247"/>
    <lineage>
        <taxon>Bacteria</taxon>
        <taxon>Bacillati</taxon>
        <taxon>Actinomycetota</taxon>
        <taxon>Actinomycetes</taxon>
        <taxon>Kitasatosporales</taxon>
        <taxon>Streptomycetaceae</taxon>
        <taxon>Streptomyces</taxon>
    </lineage>
</organism>
<dbReference type="Proteomes" id="UP001604282">
    <property type="component" value="Unassembled WGS sequence"/>
</dbReference>
<feature type="domain" description="DUF4097" evidence="1">
    <location>
        <begin position="51"/>
        <end position="220"/>
    </location>
</feature>
<proteinExistence type="predicted"/>
<protein>
    <submittedName>
        <fullName evidence="2">DUF4097 family beta strand repeat-containing protein</fullName>
    </submittedName>
</protein>
<dbReference type="Pfam" id="PF13349">
    <property type="entry name" value="DUF4097"/>
    <property type="match status" value="1"/>
</dbReference>
<name>A0ABW7C2X2_9ACTN</name>
<evidence type="ECO:0000313" key="2">
    <source>
        <dbReference type="EMBL" id="MFG3194096.1"/>
    </source>
</evidence>
<comment type="caution">
    <text evidence="2">The sequence shown here is derived from an EMBL/GenBank/DDBJ whole genome shotgun (WGS) entry which is preliminary data.</text>
</comment>
<keyword evidence="3" id="KW-1185">Reference proteome</keyword>
<dbReference type="InterPro" id="IPR025164">
    <property type="entry name" value="Toastrack_DUF4097"/>
</dbReference>
<accession>A0ABW7C2X2</accession>
<evidence type="ECO:0000259" key="1">
    <source>
        <dbReference type="Pfam" id="PF13349"/>
    </source>
</evidence>
<dbReference type="RefSeq" id="WP_392884878.1">
    <property type="nucleotide sequence ID" value="NZ_JBICZW010000039.1"/>
</dbReference>
<sequence>MQTFATAAPVTAVVTAPAGHLRFIAADRADTTVDIRPAVPGRSRDVKAAKETTVSFTDGVLRITAPEANNQLLGASGSVEITVQLPAGSCVRAKTAAADLRGVGRLGDITYDSARGPAKIDEATNVRLTLQDGDITLGRLNGSAELTTARGDVKVTEAVTGTLVLTTQAGSITVGTARGTSATLDAGTTHGRITNTLNNTQGADAHLTIRATTTLGDITAHAH</sequence>
<dbReference type="EMBL" id="JBICZW010000039">
    <property type="protein sequence ID" value="MFG3194096.1"/>
    <property type="molecule type" value="Genomic_DNA"/>
</dbReference>
<evidence type="ECO:0000313" key="3">
    <source>
        <dbReference type="Proteomes" id="UP001604282"/>
    </source>
</evidence>
<reference evidence="2 3" key="1">
    <citation type="submission" date="2024-10" db="EMBL/GenBank/DDBJ databases">
        <title>The Natural Products Discovery Center: Release of the First 8490 Sequenced Strains for Exploring Actinobacteria Biosynthetic Diversity.</title>
        <authorList>
            <person name="Kalkreuter E."/>
            <person name="Kautsar S.A."/>
            <person name="Yang D."/>
            <person name="Bader C.D."/>
            <person name="Teijaro C.N."/>
            <person name="Fluegel L."/>
            <person name="Davis C.M."/>
            <person name="Simpson J.R."/>
            <person name="Lauterbach L."/>
            <person name="Steele A.D."/>
            <person name="Gui C."/>
            <person name="Meng S."/>
            <person name="Li G."/>
            <person name="Viehrig K."/>
            <person name="Ye F."/>
            <person name="Su P."/>
            <person name="Kiefer A.F."/>
            <person name="Nichols A."/>
            <person name="Cepeda A.J."/>
            <person name="Yan W."/>
            <person name="Fan B."/>
            <person name="Jiang Y."/>
            <person name="Adhikari A."/>
            <person name="Zheng C.-J."/>
            <person name="Schuster L."/>
            <person name="Cowan T.M."/>
            <person name="Smanski M.J."/>
            <person name="Chevrette M.G."/>
            <person name="De Carvalho L.P.S."/>
            <person name="Shen B."/>
        </authorList>
    </citation>
    <scope>NUCLEOTIDE SEQUENCE [LARGE SCALE GENOMIC DNA]</scope>
    <source>
        <strain evidence="2 3">NPDC048229</strain>
    </source>
</reference>
<gene>
    <name evidence="2" type="ORF">ACGFYS_34855</name>
</gene>